<accession>A0ABW0PL89</accession>
<dbReference type="RefSeq" id="WP_379723846.1">
    <property type="nucleotide sequence ID" value="NZ_JBHSMS010000055.1"/>
</dbReference>
<evidence type="ECO:0000256" key="3">
    <source>
        <dbReference type="ARBA" id="ARBA00022490"/>
    </source>
</evidence>
<dbReference type="PANTHER" id="PTHR38097:SF2">
    <property type="entry name" value="DNA-BINDING PROTEIN STPA"/>
    <property type="match status" value="1"/>
</dbReference>
<evidence type="ECO:0000313" key="7">
    <source>
        <dbReference type="EMBL" id="MFC5512828.1"/>
    </source>
</evidence>
<evidence type="ECO:0000313" key="8">
    <source>
        <dbReference type="Proteomes" id="UP001596031"/>
    </source>
</evidence>
<dbReference type="Proteomes" id="UP001596031">
    <property type="component" value="Unassembled WGS sequence"/>
</dbReference>
<evidence type="ECO:0000256" key="5">
    <source>
        <dbReference type="SAM" id="MobiDB-lite"/>
    </source>
</evidence>
<comment type="subcellular location">
    <subcellularLocation>
        <location evidence="1">Cytoplasm</location>
        <location evidence="1">Nucleoid</location>
    </subcellularLocation>
</comment>
<feature type="region of interest" description="Disordered" evidence="5">
    <location>
        <begin position="65"/>
        <end position="103"/>
    </location>
</feature>
<gene>
    <name evidence="7" type="ORF">ACFPOU_17125</name>
</gene>
<comment type="caution">
    <text evidence="7">The sequence shown here is derived from an EMBL/GenBank/DDBJ whole genome shotgun (WGS) entry which is preliminary data.</text>
</comment>
<dbReference type="SUPFAM" id="SSF81273">
    <property type="entry name" value="H-NS histone-like proteins"/>
    <property type="match status" value="1"/>
</dbReference>
<keyword evidence="3" id="KW-0963">Cytoplasm</keyword>
<sequence>MANNDLSGLSLGELKEVGKKVSEQIIVAERQEIERAAEQIEAIARSLNMTPQELIERSGLLNAKVKRGPKPGAKGDALYRNPNDASKTWTGRGRQPKWAEDHIAGGGKLDDLKIAA</sequence>
<organism evidence="7 8">
    <name type="scientific">Massilia jejuensis</name>
    <dbReference type="NCBI Taxonomy" id="648894"/>
    <lineage>
        <taxon>Bacteria</taxon>
        <taxon>Pseudomonadati</taxon>
        <taxon>Pseudomonadota</taxon>
        <taxon>Betaproteobacteria</taxon>
        <taxon>Burkholderiales</taxon>
        <taxon>Oxalobacteraceae</taxon>
        <taxon>Telluria group</taxon>
        <taxon>Massilia</taxon>
    </lineage>
</organism>
<protein>
    <submittedName>
        <fullName evidence="7">H-NS family nucleoid-associated regulatory protein</fullName>
    </submittedName>
</protein>
<reference evidence="8" key="1">
    <citation type="journal article" date="2019" name="Int. J. Syst. Evol. Microbiol.">
        <title>The Global Catalogue of Microorganisms (GCM) 10K type strain sequencing project: providing services to taxonomists for standard genome sequencing and annotation.</title>
        <authorList>
            <consortium name="The Broad Institute Genomics Platform"/>
            <consortium name="The Broad Institute Genome Sequencing Center for Infectious Disease"/>
            <person name="Wu L."/>
            <person name="Ma J."/>
        </authorList>
    </citation>
    <scope>NUCLEOTIDE SEQUENCE [LARGE SCALE GENOMIC DNA]</scope>
    <source>
        <strain evidence="8">CCUG 38813</strain>
    </source>
</reference>
<evidence type="ECO:0000256" key="4">
    <source>
        <dbReference type="ARBA" id="ARBA00023125"/>
    </source>
</evidence>
<keyword evidence="4" id="KW-0238">DNA-binding</keyword>
<evidence type="ECO:0000259" key="6">
    <source>
        <dbReference type="SMART" id="SM00528"/>
    </source>
</evidence>
<dbReference type="Pfam" id="PF00816">
    <property type="entry name" value="Histone_HNS"/>
    <property type="match status" value="1"/>
</dbReference>
<comment type="similarity">
    <text evidence="2">Belongs to the histone-like protein H-NS family.</text>
</comment>
<proteinExistence type="inferred from homology"/>
<keyword evidence="8" id="KW-1185">Reference proteome</keyword>
<evidence type="ECO:0000256" key="1">
    <source>
        <dbReference type="ARBA" id="ARBA00004453"/>
    </source>
</evidence>
<dbReference type="Gene3D" id="4.10.430.10">
    <property type="entry name" value="Histone-like protein H-NS, C-terminal domain"/>
    <property type="match status" value="1"/>
</dbReference>
<evidence type="ECO:0000256" key="2">
    <source>
        <dbReference type="ARBA" id="ARBA00010610"/>
    </source>
</evidence>
<feature type="domain" description="DNA-binding protein H-NS-like C-terminal" evidence="6">
    <location>
        <begin position="69"/>
        <end position="114"/>
    </location>
</feature>
<dbReference type="InterPro" id="IPR027444">
    <property type="entry name" value="H-NS_C_dom"/>
</dbReference>
<dbReference type="EMBL" id="JBHSMS010000055">
    <property type="protein sequence ID" value="MFC5512828.1"/>
    <property type="molecule type" value="Genomic_DNA"/>
</dbReference>
<name>A0ABW0PL89_9BURK</name>
<dbReference type="PANTHER" id="PTHR38097">
    <property type="match status" value="1"/>
</dbReference>
<dbReference type="SMART" id="SM00528">
    <property type="entry name" value="HNS"/>
    <property type="match status" value="1"/>
</dbReference>
<dbReference type="InterPro" id="IPR037150">
    <property type="entry name" value="H-NS_C_dom_sf"/>
</dbReference>